<accession>A0ABS5TW92</accession>
<dbReference type="Pfam" id="PF06224">
    <property type="entry name" value="AlkZ-like"/>
    <property type="match status" value="1"/>
</dbReference>
<dbReference type="GO" id="GO:0003677">
    <property type="term" value="F:DNA binding"/>
    <property type="evidence" value="ECO:0007669"/>
    <property type="project" value="UniProtKB-KW"/>
</dbReference>
<sequence length="369" mass="40235">MQPADVVRHRLRAQHLRGGRAEGPAQVVRELLAVQAQELPVARWSLAQRSTGDDEEVRRLLDEGAVLRTHALRPTWHLLAPEDLRWVLRATSPRVHQASVTACRREGLDADALRRTDSLLAAAVGARGHLTREGLREALGTERSAMWWTLAVMHAELEGVLVSGRAQGVHQTYALAEERAPAGRDLTGDEALVELVRRFLVGHGPAGVRDLAWWASLTLTQVRRALAALDDEVERLDVAGTELWWVPAALPSDDGGGAARDVVGNGTGDGPVVDLLQAFDEAHGSFPATRSLMDPAGLAAHRPQDNAAIHVLLVDGLVAGWWRRYTRPGRVEVTVRPARELTAAEHASVLAAFAEHERFVGQEVRVEFG</sequence>
<keyword evidence="2" id="KW-1185">Reference proteome</keyword>
<keyword evidence="1" id="KW-0238">DNA-binding</keyword>
<dbReference type="Proteomes" id="UP000722125">
    <property type="component" value="Unassembled WGS sequence"/>
</dbReference>
<dbReference type="PANTHER" id="PTHR38479">
    <property type="entry name" value="LMO0824 PROTEIN"/>
    <property type="match status" value="1"/>
</dbReference>
<dbReference type="InterPro" id="IPR009351">
    <property type="entry name" value="AlkZ-like"/>
</dbReference>
<protein>
    <submittedName>
        <fullName evidence="1">Winged helix DNA-binding domain-containing protein</fullName>
    </submittedName>
</protein>
<organism evidence="1 2">
    <name type="scientific">Cellulomonas fulva</name>
    <dbReference type="NCBI Taxonomy" id="2835530"/>
    <lineage>
        <taxon>Bacteria</taxon>
        <taxon>Bacillati</taxon>
        <taxon>Actinomycetota</taxon>
        <taxon>Actinomycetes</taxon>
        <taxon>Micrococcales</taxon>
        <taxon>Cellulomonadaceae</taxon>
        <taxon>Cellulomonas</taxon>
    </lineage>
</organism>
<comment type="caution">
    <text evidence="1">The sequence shown here is derived from an EMBL/GenBank/DDBJ whole genome shotgun (WGS) entry which is preliminary data.</text>
</comment>
<name>A0ABS5TW92_9CELL</name>
<dbReference type="RefSeq" id="WP_214346929.1">
    <property type="nucleotide sequence ID" value="NZ_JAHBOH010000001.1"/>
</dbReference>
<reference evidence="1 2" key="1">
    <citation type="submission" date="2021-05" db="EMBL/GenBank/DDBJ databases">
        <title>Description of Cellulomonas sp. DKR-3 sp. nov.</title>
        <authorList>
            <person name="Dahal R.H."/>
            <person name="Chaudhary D.K."/>
        </authorList>
    </citation>
    <scope>NUCLEOTIDE SEQUENCE [LARGE SCALE GENOMIC DNA]</scope>
    <source>
        <strain evidence="1 2">DKR-3</strain>
    </source>
</reference>
<proteinExistence type="predicted"/>
<dbReference type="EMBL" id="JAHBOH010000001">
    <property type="protein sequence ID" value="MBT0993422.1"/>
    <property type="molecule type" value="Genomic_DNA"/>
</dbReference>
<gene>
    <name evidence="1" type="ORF">KIN34_03870</name>
</gene>
<dbReference type="PANTHER" id="PTHR38479:SF2">
    <property type="entry name" value="WINGED HELIX DNA-BINDING DOMAIN-CONTAINING PROTEIN"/>
    <property type="match status" value="1"/>
</dbReference>
<evidence type="ECO:0000313" key="2">
    <source>
        <dbReference type="Proteomes" id="UP000722125"/>
    </source>
</evidence>
<evidence type="ECO:0000313" key="1">
    <source>
        <dbReference type="EMBL" id="MBT0993422.1"/>
    </source>
</evidence>